<dbReference type="InterPro" id="IPR051198">
    <property type="entry name" value="BchE-like"/>
</dbReference>
<dbReference type="SFLD" id="SFLDG01123">
    <property type="entry name" value="methyltransferase_(Class_B)"/>
    <property type="match status" value="1"/>
</dbReference>
<dbReference type="InterPro" id="IPR006638">
    <property type="entry name" value="Elp3/MiaA/NifB-like_rSAM"/>
</dbReference>
<evidence type="ECO:0000313" key="8">
    <source>
        <dbReference type="EMBL" id="BCS88447.1"/>
    </source>
</evidence>
<organism evidence="8 9">
    <name type="scientific">Pseudodesulfovibrio sediminis</name>
    <dbReference type="NCBI Taxonomy" id="2810563"/>
    <lineage>
        <taxon>Bacteria</taxon>
        <taxon>Pseudomonadati</taxon>
        <taxon>Thermodesulfobacteriota</taxon>
        <taxon>Desulfovibrionia</taxon>
        <taxon>Desulfovibrionales</taxon>
        <taxon>Desulfovibrionaceae</taxon>
    </lineage>
</organism>
<keyword evidence="9" id="KW-1185">Reference proteome</keyword>
<protein>
    <submittedName>
        <fullName evidence="8">B12-binding domain-containing radical SAM protein</fullName>
    </submittedName>
</protein>
<evidence type="ECO:0000313" key="9">
    <source>
        <dbReference type="Proteomes" id="UP001053296"/>
    </source>
</evidence>
<name>A0ABN6ESI6_9BACT</name>
<dbReference type="InterPro" id="IPR034466">
    <property type="entry name" value="Methyltransferase_Class_B"/>
</dbReference>
<dbReference type="Pfam" id="PF04055">
    <property type="entry name" value="Radical_SAM"/>
    <property type="match status" value="1"/>
</dbReference>
<dbReference type="Pfam" id="PF02310">
    <property type="entry name" value="B12-binding"/>
    <property type="match status" value="1"/>
</dbReference>
<sequence length="460" mass="51433">MARLLLISTNITVEPYLVYPLGMSVIAAALQNSGHVVRQFDFLAEGESMDALEQTLAEFKPDMTGISLRNIDNVDSFTSHENWYLEHVRTITAFLKIRGQTVIVGGPGFSLMPETIIEYLGADHGVVGEGERKMVQLVKMLEAGETPSRLLKPEQGLVSSEMCTPAWDTNILNFYIDHSGIANIQTKRGCENRCSYCSYPSIEGGKLRLREPDEVVDEVERLHLKHGAEFIFFTDSVFNDSQNHYLEVAELLARKNLALKWSAFFQPTPISRGELKLLKRAGLSAMEVGTDASTDETLSAMNKPFLFEGVRAFNEACVSEHIPCAHFVIFGGPGETPATVCQGIDNLNSLESCVVFPFSGIRLYKGTPLYAQAKKEGTVPTAQELLKPYYYFSPNIDQAWMNEELTKGFLGRRDRIFPPADAQDRMDVLHRFGYRGLLWDTLVTFADTHKPKQARAKVSQ</sequence>
<keyword evidence="2" id="KW-0949">S-adenosyl-L-methionine</keyword>
<reference evidence="8" key="1">
    <citation type="journal article" date="2022" name="Arch. Microbiol.">
        <title>Pseudodesulfovibrio sediminis sp. nov., a mesophilic and neutrophilic sulfate-reducing bacterium isolated from sediment of a brackish lake.</title>
        <authorList>
            <person name="Takahashi A."/>
            <person name="Kojima H."/>
            <person name="Watanabe M."/>
            <person name="Fukui M."/>
        </authorList>
    </citation>
    <scope>NUCLEOTIDE SEQUENCE</scope>
    <source>
        <strain evidence="8">SF6</strain>
    </source>
</reference>
<evidence type="ECO:0000256" key="5">
    <source>
        <dbReference type="ARBA" id="ARBA00023014"/>
    </source>
</evidence>
<dbReference type="SMART" id="SM00729">
    <property type="entry name" value="Elp3"/>
    <property type="match status" value="1"/>
</dbReference>
<dbReference type="SUPFAM" id="SSF102114">
    <property type="entry name" value="Radical SAM enzymes"/>
    <property type="match status" value="1"/>
</dbReference>
<dbReference type="NCBIfam" id="TIGR04072">
    <property type="entry name" value="rSAM_ladder_B12"/>
    <property type="match status" value="1"/>
</dbReference>
<evidence type="ECO:0000259" key="6">
    <source>
        <dbReference type="PROSITE" id="PS51332"/>
    </source>
</evidence>
<dbReference type="PANTHER" id="PTHR43409">
    <property type="entry name" value="ANAEROBIC MAGNESIUM-PROTOPORPHYRIN IX MONOMETHYL ESTER CYCLASE-RELATED"/>
    <property type="match status" value="1"/>
</dbReference>
<evidence type="ECO:0000256" key="3">
    <source>
        <dbReference type="ARBA" id="ARBA00022723"/>
    </source>
</evidence>
<evidence type="ECO:0000259" key="7">
    <source>
        <dbReference type="PROSITE" id="PS51918"/>
    </source>
</evidence>
<dbReference type="InterPro" id="IPR006158">
    <property type="entry name" value="Cobalamin-bd"/>
</dbReference>
<evidence type="ECO:0000256" key="4">
    <source>
        <dbReference type="ARBA" id="ARBA00023004"/>
    </source>
</evidence>
<dbReference type="Gene3D" id="3.40.50.280">
    <property type="entry name" value="Cobalamin-binding domain"/>
    <property type="match status" value="1"/>
</dbReference>
<dbReference type="InterPro" id="IPR023969">
    <property type="entry name" value="CHP04072_B12-bd/rSAM"/>
</dbReference>
<feature type="domain" description="Radical SAM core" evidence="7">
    <location>
        <begin position="176"/>
        <end position="395"/>
    </location>
</feature>
<dbReference type="PANTHER" id="PTHR43409:SF16">
    <property type="entry name" value="SLR0320 PROTEIN"/>
    <property type="match status" value="1"/>
</dbReference>
<dbReference type="SFLD" id="SFLDS00029">
    <property type="entry name" value="Radical_SAM"/>
    <property type="match status" value="1"/>
</dbReference>
<dbReference type="Gene3D" id="3.80.30.20">
    <property type="entry name" value="tm_1862 like domain"/>
    <property type="match status" value="1"/>
</dbReference>
<dbReference type="PROSITE" id="PS51918">
    <property type="entry name" value="RADICAL_SAM"/>
    <property type="match status" value="1"/>
</dbReference>
<keyword evidence="3" id="KW-0479">Metal-binding</keyword>
<dbReference type="InterPro" id="IPR007197">
    <property type="entry name" value="rSAM"/>
</dbReference>
<gene>
    <name evidence="8" type="ORF">PSDVSF_16890</name>
</gene>
<keyword evidence="4" id="KW-0408">Iron</keyword>
<dbReference type="CDD" id="cd01335">
    <property type="entry name" value="Radical_SAM"/>
    <property type="match status" value="1"/>
</dbReference>
<accession>A0ABN6ESI6</accession>
<dbReference type="Proteomes" id="UP001053296">
    <property type="component" value="Chromosome"/>
</dbReference>
<evidence type="ECO:0000256" key="1">
    <source>
        <dbReference type="ARBA" id="ARBA00001966"/>
    </source>
</evidence>
<dbReference type="EMBL" id="AP024485">
    <property type="protein sequence ID" value="BCS88447.1"/>
    <property type="molecule type" value="Genomic_DNA"/>
</dbReference>
<feature type="domain" description="B12-binding" evidence="6">
    <location>
        <begin position="1"/>
        <end position="148"/>
    </location>
</feature>
<dbReference type="SFLD" id="SFLDG01082">
    <property type="entry name" value="B12-binding_domain_containing"/>
    <property type="match status" value="1"/>
</dbReference>
<dbReference type="PROSITE" id="PS51332">
    <property type="entry name" value="B12_BINDING"/>
    <property type="match status" value="1"/>
</dbReference>
<evidence type="ECO:0000256" key="2">
    <source>
        <dbReference type="ARBA" id="ARBA00022691"/>
    </source>
</evidence>
<dbReference type="InterPro" id="IPR023404">
    <property type="entry name" value="rSAM_horseshoe"/>
</dbReference>
<comment type="cofactor">
    <cofactor evidence="1">
        <name>[4Fe-4S] cluster</name>
        <dbReference type="ChEBI" id="CHEBI:49883"/>
    </cofactor>
</comment>
<dbReference type="InterPro" id="IPR058240">
    <property type="entry name" value="rSAM_sf"/>
</dbReference>
<dbReference type="RefSeq" id="WP_229596392.1">
    <property type="nucleotide sequence ID" value="NZ_AP024485.1"/>
</dbReference>
<keyword evidence="5" id="KW-0411">Iron-sulfur</keyword>
<proteinExistence type="predicted"/>